<evidence type="ECO:0000256" key="2">
    <source>
        <dbReference type="SAM" id="SignalP"/>
    </source>
</evidence>
<dbReference type="SMART" id="SM01411">
    <property type="entry name" value="Ephrin_rec_like"/>
    <property type="match status" value="2"/>
</dbReference>
<sequence length="295" mass="30192">MVRPAALLLALAALAASASATTCSPGTWNQGGHCQACQSGYQCPDGINQYMCNAGTYANSGNTACVTCPVGNQCPSGGLSAPRPCDAGWYQDQVGQSSCKNCPAGTFNGAMGQTGCCACCVGSFNSQQTQTHCQACSNGKTSPAGSTDESQCTGPKWTSPPTCTTPSTATTCPATSQRRARSNAKAKRSCPKFGQKLCPILHGRGGSECVDVENDLESCGGCMDADPSLGGGVDCTQISGARDVACRRGKCVVTRCAPGYQVAEDRSTCVASIQLQTGAGRNKARAHAAFVRSHL</sequence>
<dbReference type="PANTHER" id="PTHR35192:SF2">
    <property type="entry name" value="APPLE DOMAIN-CONTAINING PROTEIN"/>
    <property type="match status" value="1"/>
</dbReference>
<dbReference type="Proteomes" id="UP000076738">
    <property type="component" value="Unassembled WGS sequence"/>
</dbReference>
<dbReference type="InterPro" id="IPR009030">
    <property type="entry name" value="Growth_fac_rcpt_cys_sf"/>
</dbReference>
<keyword evidence="6" id="KW-1185">Reference proteome</keyword>
<protein>
    <submittedName>
        <fullName evidence="5">Uncharacterized protein</fullName>
    </submittedName>
</protein>
<feature type="domain" description="Tyrosine-protein kinase ephrin type A/B receptor-like" evidence="3">
    <location>
        <begin position="83"/>
        <end position="108"/>
    </location>
</feature>
<dbReference type="SUPFAM" id="SSF57184">
    <property type="entry name" value="Growth factor receptor domain"/>
    <property type="match status" value="1"/>
</dbReference>
<feature type="domain" description="Protein CPL1-like" evidence="4">
    <location>
        <begin position="208"/>
        <end position="270"/>
    </location>
</feature>
<name>A0A167Q7F4_CALVF</name>
<keyword evidence="2" id="KW-0732">Signal</keyword>
<reference evidence="5 6" key="1">
    <citation type="journal article" date="2016" name="Mol. Biol. Evol.">
        <title>Comparative Genomics of Early-Diverging Mushroom-Forming Fungi Provides Insights into the Origins of Lignocellulose Decay Capabilities.</title>
        <authorList>
            <person name="Nagy L.G."/>
            <person name="Riley R."/>
            <person name="Tritt A."/>
            <person name="Adam C."/>
            <person name="Daum C."/>
            <person name="Floudas D."/>
            <person name="Sun H."/>
            <person name="Yadav J.S."/>
            <person name="Pangilinan J."/>
            <person name="Larsson K.H."/>
            <person name="Matsuura K."/>
            <person name="Barry K."/>
            <person name="Labutti K."/>
            <person name="Kuo R."/>
            <person name="Ohm R.A."/>
            <person name="Bhattacharya S.S."/>
            <person name="Shirouzu T."/>
            <person name="Yoshinaga Y."/>
            <person name="Martin F.M."/>
            <person name="Grigoriev I.V."/>
            <person name="Hibbett D.S."/>
        </authorList>
    </citation>
    <scope>NUCLEOTIDE SEQUENCE [LARGE SCALE GENOMIC DNA]</scope>
    <source>
        <strain evidence="5 6">TUFC12733</strain>
    </source>
</reference>
<gene>
    <name evidence="5" type="ORF">CALVIDRAFT_561349</name>
</gene>
<evidence type="ECO:0000313" key="5">
    <source>
        <dbReference type="EMBL" id="KZO99491.1"/>
    </source>
</evidence>
<evidence type="ECO:0000259" key="4">
    <source>
        <dbReference type="Pfam" id="PF21671"/>
    </source>
</evidence>
<organism evidence="5 6">
    <name type="scientific">Calocera viscosa (strain TUFC12733)</name>
    <dbReference type="NCBI Taxonomy" id="1330018"/>
    <lineage>
        <taxon>Eukaryota</taxon>
        <taxon>Fungi</taxon>
        <taxon>Dikarya</taxon>
        <taxon>Basidiomycota</taxon>
        <taxon>Agaricomycotina</taxon>
        <taxon>Dacrymycetes</taxon>
        <taxon>Dacrymycetales</taxon>
        <taxon>Dacrymycetaceae</taxon>
        <taxon>Calocera</taxon>
    </lineage>
</organism>
<dbReference type="Pfam" id="PF07699">
    <property type="entry name" value="Ephrin_rec_like"/>
    <property type="match status" value="1"/>
</dbReference>
<proteinExistence type="predicted"/>
<dbReference type="InterPro" id="IPR011641">
    <property type="entry name" value="Tyr-kin_ephrin_A/B_rcpt-like"/>
</dbReference>
<feature type="region of interest" description="Disordered" evidence="1">
    <location>
        <begin position="147"/>
        <end position="170"/>
    </location>
</feature>
<feature type="chain" id="PRO_5007891417" evidence="2">
    <location>
        <begin position="21"/>
        <end position="295"/>
    </location>
</feature>
<dbReference type="InterPro" id="IPR048661">
    <property type="entry name" value="CPL1-like"/>
</dbReference>
<evidence type="ECO:0000313" key="6">
    <source>
        <dbReference type="Proteomes" id="UP000076738"/>
    </source>
</evidence>
<dbReference type="AlphaFoldDB" id="A0A167Q7F4"/>
<dbReference type="PANTHER" id="PTHR35192">
    <property type="entry name" value="PROTEIN, PUTATIVE-RELATED"/>
    <property type="match status" value="1"/>
</dbReference>
<dbReference type="Pfam" id="PF21671">
    <property type="entry name" value="CPL1-like"/>
    <property type="match status" value="1"/>
</dbReference>
<feature type="signal peptide" evidence="2">
    <location>
        <begin position="1"/>
        <end position="20"/>
    </location>
</feature>
<dbReference type="OrthoDB" id="439917at2759"/>
<evidence type="ECO:0000256" key="1">
    <source>
        <dbReference type="SAM" id="MobiDB-lite"/>
    </source>
</evidence>
<dbReference type="InterPro" id="IPR038955">
    <property type="entry name" value="PriA/CPL1_fungi"/>
</dbReference>
<accession>A0A167Q7F4</accession>
<evidence type="ECO:0000259" key="3">
    <source>
        <dbReference type="Pfam" id="PF07699"/>
    </source>
</evidence>
<feature type="compositionally biased region" description="Low complexity" evidence="1">
    <location>
        <begin position="159"/>
        <end position="170"/>
    </location>
</feature>
<dbReference type="Gene3D" id="2.10.50.10">
    <property type="entry name" value="Tumor Necrosis Factor Receptor, subunit A, domain 2"/>
    <property type="match status" value="1"/>
</dbReference>
<dbReference type="EMBL" id="KV417272">
    <property type="protein sequence ID" value="KZO99491.1"/>
    <property type="molecule type" value="Genomic_DNA"/>
</dbReference>